<keyword evidence="1" id="KW-0479">Metal-binding</keyword>
<evidence type="ECO:0000259" key="4">
    <source>
        <dbReference type="PROSITE" id="PS50157"/>
    </source>
</evidence>
<keyword evidence="6" id="KW-1185">Reference proteome</keyword>
<feature type="coiled-coil region" evidence="2">
    <location>
        <begin position="253"/>
        <end position="280"/>
    </location>
</feature>
<dbReference type="AlphaFoldDB" id="A0A8H5HHN7"/>
<dbReference type="OrthoDB" id="3437960at2759"/>
<dbReference type="Proteomes" id="UP000518752">
    <property type="component" value="Unassembled WGS sequence"/>
</dbReference>
<sequence length="322" mass="35423">MTSYLRHNQLFRFFIAAIPMISDSSDDEGESIVVLNDTNGSANFDSVSRPVSPSISSVHDARPTSRQGMEVEDDSVTCLWDDCGVVFTNLQVFIDHIHNECDKSFTRSDALAKHMRLQHNIEPPAPGRGGARKRKRGEGQGNDGGSPPPTNGTGVFNSSGGAFRTFKVEQPWSTTEPLDEADVDYDNYVRTQAQHAPDSNPDDGKGDGGYVDALPPQLRVHYDPQTKTVLGRSPEMVLYILMKAKYKYATDQQDMLIHELKSANAELVRVREEKDAMMDRVLRATFGPEAEVLTMPIPKPPGMVLDQEALMAQTNGAGPTIS</sequence>
<dbReference type="EMBL" id="JAACJN010000047">
    <property type="protein sequence ID" value="KAF5383402.1"/>
    <property type="molecule type" value="Genomic_DNA"/>
</dbReference>
<name>A0A8H5HHN7_9AGAR</name>
<feature type="region of interest" description="Disordered" evidence="3">
    <location>
        <begin position="45"/>
        <end position="68"/>
    </location>
</feature>
<dbReference type="GO" id="GO:0008270">
    <property type="term" value="F:zinc ion binding"/>
    <property type="evidence" value="ECO:0007669"/>
    <property type="project" value="UniProtKB-KW"/>
</dbReference>
<reference evidence="5 6" key="1">
    <citation type="journal article" date="2020" name="ISME J.">
        <title>Uncovering the hidden diversity of litter-decomposition mechanisms in mushroom-forming fungi.</title>
        <authorList>
            <person name="Floudas D."/>
            <person name="Bentzer J."/>
            <person name="Ahren D."/>
            <person name="Johansson T."/>
            <person name="Persson P."/>
            <person name="Tunlid A."/>
        </authorList>
    </citation>
    <scope>NUCLEOTIDE SEQUENCE [LARGE SCALE GENOMIC DNA]</scope>
    <source>
        <strain evidence="5 6">CBS 406.79</strain>
    </source>
</reference>
<protein>
    <recommendedName>
        <fullName evidence="4">C2H2-type domain-containing protein</fullName>
    </recommendedName>
</protein>
<evidence type="ECO:0000256" key="2">
    <source>
        <dbReference type="SAM" id="Coils"/>
    </source>
</evidence>
<keyword evidence="1" id="KW-0862">Zinc</keyword>
<evidence type="ECO:0000256" key="3">
    <source>
        <dbReference type="SAM" id="MobiDB-lite"/>
    </source>
</evidence>
<dbReference type="Gene3D" id="3.30.160.60">
    <property type="entry name" value="Classic Zinc Finger"/>
    <property type="match status" value="1"/>
</dbReference>
<keyword evidence="1" id="KW-0863">Zinc-finger</keyword>
<keyword evidence="2" id="KW-0175">Coiled coil</keyword>
<dbReference type="PROSITE" id="PS50157">
    <property type="entry name" value="ZINC_FINGER_C2H2_2"/>
    <property type="match status" value="1"/>
</dbReference>
<feature type="compositionally biased region" description="Low complexity" evidence="3">
    <location>
        <begin position="46"/>
        <end position="58"/>
    </location>
</feature>
<evidence type="ECO:0000313" key="5">
    <source>
        <dbReference type="EMBL" id="KAF5383402.1"/>
    </source>
</evidence>
<feature type="region of interest" description="Disordered" evidence="3">
    <location>
        <begin position="117"/>
        <end position="160"/>
    </location>
</feature>
<dbReference type="InterPro" id="IPR013087">
    <property type="entry name" value="Znf_C2H2_type"/>
</dbReference>
<accession>A0A8H5HHN7</accession>
<dbReference type="Pfam" id="PF00096">
    <property type="entry name" value="zf-C2H2"/>
    <property type="match status" value="1"/>
</dbReference>
<organism evidence="5 6">
    <name type="scientific">Collybiopsis confluens</name>
    <dbReference type="NCBI Taxonomy" id="2823264"/>
    <lineage>
        <taxon>Eukaryota</taxon>
        <taxon>Fungi</taxon>
        <taxon>Dikarya</taxon>
        <taxon>Basidiomycota</taxon>
        <taxon>Agaricomycotina</taxon>
        <taxon>Agaricomycetes</taxon>
        <taxon>Agaricomycetidae</taxon>
        <taxon>Agaricales</taxon>
        <taxon>Marasmiineae</taxon>
        <taxon>Omphalotaceae</taxon>
        <taxon>Collybiopsis</taxon>
    </lineage>
</organism>
<feature type="domain" description="C2H2-type" evidence="4">
    <location>
        <begin position="96"/>
        <end position="124"/>
    </location>
</feature>
<dbReference type="SUPFAM" id="SSF57667">
    <property type="entry name" value="beta-beta-alpha zinc fingers"/>
    <property type="match status" value="1"/>
</dbReference>
<evidence type="ECO:0000313" key="6">
    <source>
        <dbReference type="Proteomes" id="UP000518752"/>
    </source>
</evidence>
<evidence type="ECO:0000256" key="1">
    <source>
        <dbReference type="PROSITE-ProRule" id="PRU00042"/>
    </source>
</evidence>
<feature type="compositionally biased region" description="Polar residues" evidence="3">
    <location>
        <begin position="151"/>
        <end position="160"/>
    </location>
</feature>
<comment type="caution">
    <text evidence="5">The sequence shown here is derived from an EMBL/GenBank/DDBJ whole genome shotgun (WGS) entry which is preliminary data.</text>
</comment>
<dbReference type="InterPro" id="IPR036236">
    <property type="entry name" value="Znf_C2H2_sf"/>
</dbReference>
<proteinExistence type="predicted"/>
<gene>
    <name evidence="5" type="ORF">D9757_006180</name>
</gene>